<feature type="transmembrane region" description="Helical" evidence="6">
    <location>
        <begin position="284"/>
        <end position="307"/>
    </location>
</feature>
<feature type="transmembrane region" description="Helical" evidence="6">
    <location>
        <begin position="154"/>
        <end position="177"/>
    </location>
</feature>
<evidence type="ECO:0000256" key="5">
    <source>
        <dbReference type="ARBA" id="ARBA00023136"/>
    </source>
</evidence>
<keyword evidence="4 6" id="KW-1133">Transmembrane helix</keyword>
<dbReference type="InterPro" id="IPR004752">
    <property type="entry name" value="AmpG_permease/AT-1"/>
</dbReference>
<dbReference type="Proteomes" id="UP000319836">
    <property type="component" value="Unassembled WGS sequence"/>
</dbReference>
<accession>A0A538U382</accession>
<name>A0A538U382_UNCEI</name>
<evidence type="ECO:0000256" key="2">
    <source>
        <dbReference type="ARBA" id="ARBA00022448"/>
    </source>
</evidence>
<dbReference type="Pfam" id="PF07690">
    <property type="entry name" value="MFS_1"/>
    <property type="match status" value="1"/>
</dbReference>
<feature type="transmembrane region" description="Helical" evidence="6">
    <location>
        <begin position="314"/>
        <end position="334"/>
    </location>
</feature>
<evidence type="ECO:0000256" key="1">
    <source>
        <dbReference type="ARBA" id="ARBA00004141"/>
    </source>
</evidence>
<dbReference type="InterPro" id="IPR036259">
    <property type="entry name" value="MFS_trans_sf"/>
</dbReference>
<feature type="transmembrane region" description="Helical" evidence="6">
    <location>
        <begin position="86"/>
        <end position="105"/>
    </location>
</feature>
<dbReference type="GO" id="GO:0022857">
    <property type="term" value="F:transmembrane transporter activity"/>
    <property type="evidence" value="ECO:0007669"/>
    <property type="project" value="InterPro"/>
</dbReference>
<comment type="caution">
    <text evidence="7">The sequence shown here is derived from an EMBL/GenBank/DDBJ whole genome shotgun (WGS) entry which is preliminary data.</text>
</comment>
<organism evidence="7 8">
    <name type="scientific">Eiseniibacteriota bacterium</name>
    <dbReference type="NCBI Taxonomy" id="2212470"/>
    <lineage>
        <taxon>Bacteria</taxon>
        <taxon>Candidatus Eiseniibacteriota</taxon>
    </lineage>
</organism>
<reference evidence="7 8" key="1">
    <citation type="journal article" date="2019" name="Nat. Microbiol.">
        <title>Mediterranean grassland soil C-N compound turnover is dependent on rainfall and depth, and is mediated by genomically divergent microorganisms.</title>
        <authorList>
            <person name="Diamond S."/>
            <person name="Andeer P.F."/>
            <person name="Li Z."/>
            <person name="Crits-Christoph A."/>
            <person name="Burstein D."/>
            <person name="Anantharaman K."/>
            <person name="Lane K.R."/>
            <person name="Thomas B.C."/>
            <person name="Pan C."/>
            <person name="Northen T.R."/>
            <person name="Banfield J.F."/>
        </authorList>
    </citation>
    <scope>NUCLEOTIDE SEQUENCE [LARGE SCALE GENOMIC DNA]</scope>
    <source>
        <strain evidence="7">WS_10</strain>
    </source>
</reference>
<feature type="transmembrane region" description="Helical" evidence="6">
    <location>
        <begin position="57"/>
        <end position="74"/>
    </location>
</feature>
<evidence type="ECO:0000256" key="4">
    <source>
        <dbReference type="ARBA" id="ARBA00022989"/>
    </source>
</evidence>
<feature type="transmembrane region" description="Helical" evidence="6">
    <location>
        <begin position="21"/>
        <end position="45"/>
    </location>
</feature>
<dbReference type="EMBL" id="VBPA01000214">
    <property type="protein sequence ID" value="TMQ70348.1"/>
    <property type="molecule type" value="Genomic_DNA"/>
</dbReference>
<comment type="subcellular location">
    <subcellularLocation>
        <location evidence="1">Membrane</location>
        <topology evidence="1">Multi-pass membrane protein</topology>
    </subcellularLocation>
</comment>
<dbReference type="PANTHER" id="PTHR12778">
    <property type="entry name" value="SOLUTE CARRIER FAMILY 33 ACETYL-COA TRANSPORTER -RELATED"/>
    <property type="match status" value="1"/>
</dbReference>
<dbReference type="PANTHER" id="PTHR12778:SF10">
    <property type="entry name" value="MAJOR FACILITATOR SUPERFAMILY DOMAIN-CONTAINING PROTEIN 3"/>
    <property type="match status" value="1"/>
</dbReference>
<dbReference type="GO" id="GO:0016020">
    <property type="term" value="C:membrane"/>
    <property type="evidence" value="ECO:0007669"/>
    <property type="project" value="UniProtKB-SubCell"/>
</dbReference>
<evidence type="ECO:0000313" key="7">
    <source>
        <dbReference type="EMBL" id="TMQ70348.1"/>
    </source>
</evidence>
<keyword evidence="5 6" id="KW-0472">Membrane</keyword>
<evidence type="ECO:0000313" key="8">
    <source>
        <dbReference type="Proteomes" id="UP000319836"/>
    </source>
</evidence>
<dbReference type="SUPFAM" id="SSF103473">
    <property type="entry name" value="MFS general substrate transporter"/>
    <property type="match status" value="1"/>
</dbReference>
<proteinExistence type="predicted"/>
<evidence type="ECO:0000256" key="3">
    <source>
        <dbReference type="ARBA" id="ARBA00022692"/>
    </source>
</evidence>
<sequence length="423" mass="47426">MSEATAPALPRTLERAQSRGPWWWVPSLYLAEGLPYVVVMTVSVIMYKGFGVSNTDIALFTSWLYLPWVIKPLWSPVVDILGTRKRWIWVMQLLIGAGLAGVALATPLTDFFRWTLVFFWLLAFASATHDIAADGYDLLATSERQQSFFVGVRTMFYRIATIAGQGLLVMLAGILQTRSGNPHLAWSIAMWTLAGLFLVFGLWHRFVLPRAAADQPGDARRIPEFVKAFLATFGSFFRKERIVVLLLFLLLYRFGEAQLVKMTSPFLLDPRLKGGLGLTTTEVGFLYGTIGIAALTLGGILGGLVVAKNGLKRWLWIMLLAIHLPDAVFIWLAYRQPSNLLLVQLAIAVEQFRYGFGFTAYVMYMIRIARGAHQTAHYAICGWLADHVGYRRFFVWVVVATVPSFFVALGLPLERDFGKKSES</sequence>
<dbReference type="AlphaFoldDB" id="A0A538U382"/>
<protein>
    <submittedName>
        <fullName evidence="7">AmpG family muropeptide MFS transporter</fullName>
    </submittedName>
</protein>
<gene>
    <name evidence="7" type="ORF">E6K80_08805</name>
</gene>
<dbReference type="Gene3D" id="1.20.1250.20">
    <property type="entry name" value="MFS general substrate transporter like domains"/>
    <property type="match status" value="1"/>
</dbReference>
<feature type="transmembrane region" description="Helical" evidence="6">
    <location>
        <begin position="393"/>
        <end position="413"/>
    </location>
</feature>
<feature type="transmembrane region" description="Helical" evidence="6">
    <location>
        <begin position="111"/>
        <end position="133"/>
    </location>
</feature>
<keyword evidence="2" id="KW-0813">Transport</keyword>
<keyword evidence="3 6" id="KW-0812">Transmembrane</keyword>
<evidence type="ECO:0000256" key="6">
    <source>
        <dbReference type="SAM" id="Phobius"/>
    </source>
</evidence>
<feature type="transmembrane region" description="Helical" evidence="6">
    <location>
        <begin position="340"/>
        <end position="364"/>
    </location>
</feature>
<feature type="transmembrane region" description="Helical" evidence="6">
    <location>
        <begin position="183"/>
        <end position="203"/>
    </location>
</feature>
<dbReference type="InterPro" id="IPR011701">
    <property type="entry name" value="MFS"/>
</dbReference>
<feature type="transmembrane region" description="Helical" evidence="6">
    <location>
        <begin position="242"/>
        <end position="264"/>
    </location>
</feature>